<evidence type="ECO:0000256" key="1">
    <source>
        <dbReference type="ARBA" id="ARBA00022448"/>
    </source>
</evidence>
<dbReference type="InterPro" id="IPR027417">
    <property type="entry name" value="P-loop_NTPase"/>
</dbReference>
<dbReference type="InterPro" id="IPR003439">
    <property type="entry name" value="ABC_transporter-like_ATP-bd"/>
</dbReference>
<organism evidence="5 6">
    <name type="scientific">Myroides marinus</name>
    <dbReference type="NCBI Taxonomy" id="703342"/>
    <lineage>
        <taxon>Bacteria</taxon>
        <taxon>Pseudomonadati</taxon>
        <taxon>Bacteroidota</taxon>
        <taxon>Flavobacteriia</taxon>
        <taxon>Flavobacteriales</taxon>
        <taxon>Flavobacteriaceae</taxon>
        <taxon>Myroides</taxon>
    </lineage>
</organism>
<dbReference type="PROSITE" id="PS50893">
    <property type="entry name" value="ABC_TRANSPORTER_2"/>
    <property type="match status" value="1"/>
</dbReference>
<evidence type="ECO:0000256" key="3">
    <source>
        <dbReference type="ARBA" id="ARBA00022840"/>
    </source>
</evidence>
<dbReference type="SUPFAM" id="SSF52540">
    <property type="entry name" value="P-loop containing nucleoside triphosphate hydrolases"/>
    <property type="match status" value="1"/>
</dbReference>
<name>A0A168CTX6_9FLAO</name>
<gene>
    <name evidence="5" type="ORF">AV926_10975</name>
</gene>
<evidence type="ECO:0000313" key="5">
    <source>
        <dbReference type="EMBL" id="KZE79697.1"/>
    </source>
</evidence>
<accession>A0A168CTX6</accession>
<keyword evidence="3 5" id="KW-0067">ATP-binding</keyword>
<evidence type="ECO:0000256" key="2">
    <source>
        <dbReference type="ARBA" id="ARBA00022741"/>
    </source>
</evidence>
<reference evidence="5 6" key="1">
    <citation type="submission" date="2016-01" db="EMBL/GenBank/DDBJ databases">
        <title>Whole genome sequencing of Myroides marinus L41.</title>
        <authorList>
            <person name="Hong K.W."/>
        </authorList>
    </citation>
    <scope>NUCLEOTIDE SEQUENCE [LARGE SCALE GENOMIC DNA]</scope>
    <source>
        <strain evidence="5 6">L41</strain>
    </source>
</reference>
<comment type="caution">
    <text evidence="5">The sequence shown here is derived from an EMBL/GenBank/DDBJ whole genome shotgun (WGS) entry which is preliminary data.</text>
</comment>
<dbReference type="RefSeq" id="WP_038988139.1">
    <property type="nucleotide sequence ID" value="NZ_JWJO01000079.1"/>
</dbReference>
<dbReference type="Pfam" id="PF00005">
    <property type="entry name" value="ABC_tran"/>
    <property type="match status" value="1"/>
</dbReference>
<dbReference type="EMBL" id="LQNU01000059">
    <property type="protein sequence ID" value="KZE79697.1"/>
    <property type="molecule type" value="Genomic_DNA"/>
</dbReference>
<dbReference type="OrthoDB" id="9801987at2"/>
<dbReference type="AlphaFoldDB" id="A0A168CTX6"/>
<dbReference type="InterPro" id="IPR051782">
    <property type="entry name" value="ABC_Transporter_VariousFunc"/>
</dbReference>
<sequence>MLKVNIEQKGYGNHIVLKNVLLEIDTPGIYGVIGKNGQGKTTLFKCILGLENYVGKSWLNGKSVNMQTTAWCSAEPAVYDELTSKEFYRFYNHLTGDKESSDTLLFELPTDKLIKEFSTGMKKKVYLNAVLQKEYDMYILDEPFNGLDIESNYCLMKYLKQLAKRSIVLVSSHIIDVLYKHCDGIFMVKNQEVKRYLKEEFDKIEEEFFK</sequence>
<protein>
    <submittedName>
        <fullName evidence="5">ABC transporter ATP-binding protein</fullName>
    </submittedName>
</protein>
<feature type="domain" description="ABC transporter" evidence="4">
    <location>
        <begin position="1"/>
        <end position="208"/>
    </location>
</feature>
<evidence type="ECO:0000313" key="6">
    <source>
        <dbReference type="Proteomes" id="UP000076630"/>
    </source>
</evidence>
<dbReference type="PANTHER" id="PTHR42939:SF1">
    <property type="entry name" value="ABC TRANSPORTER ATP-BINDING PROTEIN ALBC-RELATED"/>
    <property type="match status" value="1"/>
</dbReference>
<dbReference type="GO" id="GO:0016887">
    <property type="term" value="F:ATP hydrolysis activity"/>
    <property type="evidence" value="ECO:0007669"/>
    <property type="project" value="InterPro"/>
</dbReference>
<keyword evidence="2" id="KW-0547">Nucleotide-binding</keyword>
<dbReference type="Proteomes" id="UP000076630">
    <property type="component" value="Unassembled WGS sequence"/>
</dbReference>
<keyword evidence="6" id="KW-1185">Reference proteome</keyword>
<proteinExistence type="predicted"/>
<dbReference type="PANTHER" id="PTHR42939">
    <property type="entry name" value="ABC TRANSPORTER ATP-BINDING PROTEIN ALBC-RELATED"/>
    <property type="match status" value="1"/>
</dbReference>
<dbReference type="GO" id="GO:0005524">
    <property type="term" value="F:ATP binding"/>
    <property type="evidence" value="ECO:0007669"/>
    <property type="project" value="UniProtKB-KW"/>
</dbReference>
<dbReference type="Gene3D" id="3.40.50.300">
    <property type="entry name" value="P-loop containing nucleotide triphosphate hydrolases"/>
    <property type="match status" value="1"/>
</dbReference>
<evidence type="ECO:0000259" key="4">
    <source>
        <dbReference type="PROSITE" id="PS50893"/>
    </source>
</evidence>
<keyword evidence="1" id="KW-0813">Transport</keyword>